<gene>
    <name evidence="1" type="ORF">IMCC3135_09210</name>
</gene>
<organism evidence="1 2">
    <name type="scientific">Granulosicoccus antarcticus IMCC3135</name>
    <dbReference type="NCBI Taxonomy" id="1192854"/>
    <lineage>
        <taxon>Bacteria</taxon>
        <taxon>Pseudomonadati</taxon>
        <taxon>Pseudomonadota</taxon>
        <taxon>Gammaproteobacteria</taxon>
        <taxon>Chromatiales</taxon>
        <taxon>Granulosicoccaceae</taxon>
        <taxon>Granulosicoccus</taxon>
    </lineage>
</organism>
<evidence type="ECO:0000313" key="1">
    <source>
        <dbReference type="EMBL" id="ASJ71939.1"/>
    </source>
</evidence>
<dbReference type="EMBL" id="CP018632">
    <property type="protein sequence ID" value="ASJ71939.1"/>
    <property type="molecule type" value="Genomic_DNA"/>
</dbReference>
<accession>A0A2Z2NLA9</accession>
<evidence type="ECO:0000313" key="2">
    <source>
        <dbReference type="Proteomes" id="UP000250079"/>
    </source>
</evidence>
<name>A0A2Z2NLA9_9GAMM</name>
<proteinExistence type="predicted"/>
<dbReference type="Proteomes" id="UP000250079">
    <property type="component" value="Chromosome"/>
</dbReference>
<dbReference type="RefSeq" id="WP_088917311.1">
    <property type="nucleotide sequence ID" value="NZ_CP018632.1"/>
</dbReference>
<evidence type="ECO:0008006" key="3">
    <source>
        <dbReference type="Google" id="ProtNLM"/>
    </source>
</evidence>
<dbReference type="KEGG" id="gai:IMCC3135_09210"/>
<keyword evidence="2" id="KW-1185">Reference proteome</keyword>
<dbReference type="AlphaFoldDB" id="A0A2Z2NLA9"/>
<reference evidence="1 2" key="1">
    <citation type="submission" date="2016-12" db="EMBL/GenBank/DDBJ databases">
        <authorList>
            <person name="Song W.-J."/>
            <person name="Kurnit D.M."/>
        </authorList>
    </citation>
    <scope>NUCLEOTIDE SEQUENCE [LARGE SCALE GENOMIC DNA]</scope>
    <source>
        <strain evidence="1 2">IMCC3135</strain>
    </source>
</reference>
<sequence>MVTDSTYAVAREILGGKLAIRSTYRLVALLITPLISPVAYAGSDLQWLGLDENLKEGVSFRYRVSDIESGVSLMDSRVKLSQRGLVAEQRLTETRIRFVYNVVQETAWLVDDNKRRFHEIPMVFSDSELTVQEHNVTEDAVESSDGLASLPDFQLLDGLPRSTFCEELAAAYRPSLRWQGRSLDTWECRDKNNDFVRLELFDKTQGVVVVSIAASGLVERWDELQAVSLDDEIFVPELDYISTSVNEFMSGRLEIGSYDAVDHEEQGGMHSRE</sequence>
<protein>
    <recommendedName>
        <fullName evidence="3">DUF3108 domain-containing protein</fullName>
    </recommendedName>
</protein>